<proteinExistence type="predicted"/>
<gene>
    <name evidence="8" type="ORF">MNBD_NITROSPINAE02-2027</name>
</gene>
<dbReference type="AlphaFoldDB" id="A0A3B1CPR4"/>
<reference evidence="8" key="1">
    <citation type="submission" date="2018-06" db="EMBL/GenBank/DDBJ databases">
        <authorList>
            <person name="Zhirakovskaya E."/>
        </authorList>
    </citation>
    <scope>NUCLEOTIDE SEQUENCE</scope>
</reference>
<organism evidence="8">
    <name type="scientific">hydrothermal vent metagenome</name>
    <dbReference type="NCBI Taxonomy" id="652676"/>
    <lineage>
        <taxon>unclassified sequences</taxon>
        <taxon>metagenomes</taxon>
        <taxon>ecological metagenomes</taxon>
    </lineage>
</organism>
<dbReference type="InterPro" id="IPR036259">
    <property type="entry name" value="MFS_trans_sf"/>
</dbReference>
<dbReference type="GO" id="GO:0012505">
    <property type="term" value="C:endomembrane system"/>
    <property type="evidence" value="ECO:0007669"/>
    <property type="project" value="UniProtKB-SubCell"/>
</dbReference>
<feature type="domain" description="Major facilitator superfamily (MFS) profile" evidence="7">
    <location>
        <begin position="219"/>
        <end position="404"/>
    </location>
</feature>
<dbReference type="PANTHER" id="PTHR23519:SF1">
    <property type="entry name" value="AUTOPHAGY-RELATED PROTEIN 22"/>
    <property type="match status" value="1"/>
</dbReference>
<feature type="transmembrane region" description="Helical" evidence="6">
    <location>
        <begin position="253"/>
        <end position="273"/>
    </location>
</feature>
<dbReference type="InterPro" id="IPR020846">
    <property type="entry name" value="MFS_dom"/>
</dbReference>
<feature type="transmembrane region" description="Helical" evidence="6">
    <location>
        <begin position="285"/>
        <end position="303"/>
    </location>
</feature>
<accession>A0A3B1CPR4</accession>
<keyword evidence="2" id="KW-0813">Transport</keyword>
<feature type="transmembrane region" description="Helical" evidence="6">
    <location>
        <begin position="166"/>
        <end position="186"/>
    </location>
</feature>
<evidence type="ECO:0000259" key="7">
    <source>
        <dbReference type="PROSITE" id="PS50850"/>
    </source>
</evidence>
<dbReference type="InterPro" id="IPR024671">
    <property type="entry name" value="Atg22-like"/>
</dbReference>
<feature type="transmembrane region" description="Helical" evidence="6">
    <location>
        <begin position="45"/>
        <end position="67"/>
    </location>
</feature>
<dbReference type="Pfam" id="PF11700">
    <property type="entry name" value="ATG22"/>
    <property type="match status" value="1"/>
</dbReference>
<keyword evidence="5 6" id="KW-0472">Membrane</keyword>
<feature type="transmembrane region" description="Helical" evidence="6">
    <location>
        <begin position="219"/>
        <end position="241"/>
    </location>
</feature>
<evidence type="ECO:0000256" key="3">
    <source>
        <dbReference type="ARBA" id="ARBA00022692"/>
    </source>
</evidence>
<evidence type="ECO:0000256" key="4">
    <source>
        <dbReference type="ARBA" id="ARBA00022989"/>
    </source>
</evidence>
<dbReference type="EMBL" id="UOGE01000096">
    <property type="protein sequence ID" value="VAX24680.1"/>
    <property type="molecule type" value="Genomic_DNA"/>
</dbReference>
<name>A0A3B1CPR4_9ZZZZ</name>
<dbReference type="GO" id="GO:0022857">
    <property type="term" value="F:transmembrane transporter activity"/>
    <property type="evidence" value="ECO:0007669"/>
    <property type="project" value="InterPro"/>
</dbReference>
<evidence type="ECO:0000256" key="6">
    <source>
        <dbReference type="SAM" id="Phobius"/>
    </source>
</evidence>
<evidence type="ECO:0000256" key="1">
    <source>
        <dbReference type="ARBA" id="ARBA00004127"/>
    </source>
</evidence>
<sequence>MADKKDDRTIWSWALYDFANTIFSMNIISRYFPLWVTKTHDAPDLYLSVAISFSMLMVAVSIPVLGAVSDQTGMRIRPLIILTLACATFTAMIGAASSLVIGLILFALANYCYQSALVFYDGMLPDVSRGTTVARVAGLSVSLGYLGAIVGLVMMMPVAARFGVEAIYLPTGVLFVLFSIPCFVLVKDARVTKSPKEDVGAAFRRIGQTFRELKKHRNLFMFMIANIFILDGVNTVITFMSVYANQVIGFEGAWLDIFLLTSIVGAAFGALMWGRITNRIGAHKALQYVCAMWLCVFVFAAMVTSKALFWVVGPMAGIALGGVWVAGRTLLIDLAPPERVGEFFGFYYMAGKFSAIMGPMVWGIIVYALAPLGGTLKHRVAVLSMAVFIAAGWWMLLKVKTGDR</sequence>
<feature type="transmembrane region" description="Helical" evidence="6">
    <location>
        <begin position="136"/>
        <end position="160"/>
    </location>
</feature>
<evidence type="ECO:0000256" key="5">
    <source>
        <dbReference type="ARBA" id="ARBA00023136"/>
    </source>
</evidence>
<feature type="transmembrane region" description="Helical" evidence="6">
    <location>
        <begin position="12"/>
        <end position="33"/>
    </location>
</feature>
<keyword evidence="4 6" id="KW-1133">Transmembrane helix</keyword>
<keyword evidence="3 6" id="KW-0812">Transmembrane</keyword>
<dbReference type="InterPro" id="IPR050495">
    <property type="entry name" value="ATG22/LtaA_families"/>
</dbReference>
<protein>
    <submittedName>
        <fullName evidence="8">Uncharacterized MFS-type transporter</fullName>
    </submittedName>
</protein>
<dbReference type="Gene3D" id="1.20.1250.20">
    <property type="entry name" value="MFS general substrate transporter like domains"/>
    <property type="match status" value="1"/>
</dbReference>
<evidence type="ECO:0000256" key="2">
    <source>
        <dbReference type="ARBA" id="ARBA00022448"/>
    </source>
</evidence>
<evidence type="ECO:0000313" key="8">
    <source>
        <dbReference type="EMBL" id="VAX24680.1"/>
    </source>
</evidence>
<feature type="transmembrane region" description="Helical" evidence="6">
    <location>
        <begin position="380"/>
        <end position="397"/>
    </location>
</feature>
<feature type="transmembrane region" description="Helical" evidence="6">
    <location>
        <begin position="343"/>
        <end position="368"/>
    </location>
</feature>
<dbReference type="SUPFAM" id="SSF103473">
    <property type="entry name" value="MFS general substrate transporter"/>
    <property type="match status" value="1"/>
</dbReference>
<dbReference type="PROSITE" id="PS50850">
    <property type="entry name" value="MFS"/>
    <property type="match status" value="1"/>
</dbReference>
<feature type="transmembrane region" description="Helical" evidence="6">
    <location>
        <begin position="309"/>
        <end position="331"/>
    </location>
</feature>
<comment type="subcellular location">
    <subcellularLocation>
        <location evidence="1">Endomembrane system</location>
        <topology evidence="1">Multi-pass membrane protein</topology>
    </subcellularLocation>
</comment>
<dbReference type="PANTHER" id="PTHR23519">
    <property type="entry name" value="AUTOPHAGY-RELATED PROTEIN 22"/>
    <property type="match status" value="1"/>
</dbReference>